<reference evidence="3" key="1">
    <citation type="journal article" date="2023" name="Commun. Biol.">
        <title>Genome analysis of Parmales, the sister group of diatoms, reveals the evolutionary specialization of diatoms from phago-mixotrophs to photoautotrophs.</title>
        <authorList>
            <person name="Ban H."/>
            <person name="Sato S."/>
            <person name="Yoshikawa S."/>
            <person name="Yamada K."/>
            <person name="Nakamura Y."/>
            <person name="Ichinomiya M."/>
            <person name="Sato N."/>
            <person name="Blanc-Mathieu R."/>
            <person name="Endo H."/>
            <person name="Kuwata A."/>
            <person name="Ogata H."/>
        </authorList>
    </citation>
    <scope>NUCLEOTIDE SEQUENCE [LARGE SCALE GENOMIC DNA]</scope>
</reference>
<keyword evidence="1" id="KW-1133">Transmembrane helix</keyword>
<comment type="caution">
    <text evidence="2">The sequence shown here is derived from an EMBL/GenBank/DDBJ whole genome shotgun (WGS) entry which is preliminary data.</text>
</comment>
<keyword evidence="1" id="KW-0812">Transmembrane</keyword>
<dbReference type="Proteomes" id="UP001162640">
    <property type="component" value="Unassembled WGS sequence"/>
</dbReference>
<feature type="transmembrane region" description="Helical" evidence="1">
    <location>
        <begin position="236"/>
        <end position="254"/>
    </location>
</feature>
<dbReference type="AlphaFoldDB" id="A0A9W7DSA8"/>
<accession>A0A9W7DSA8</accession>
<evidence type="ECO:0000256" key="1">
    <source>
        <dbReference type="SAM" id="Phobius"/>
    </source>
</evidence>
<dbReference type="EMBL" id="BLQM01000032">
    <property type="protein sequence ID" value="GMH53298.1"/>
    <property type="molecule type" value="Genomic_DNA"/>
</dbReference>
<name>A0A9W7DSA8_9STRA</name>
<evidence type="ECO:0000313" key="3">
    <source>
        <dbReference type="Proteomes" id="UP001162640"/>
    </source>
</evidence>
<organism evidence="2 3">
    <name type="scientific">Triparma laevis f. inornata</name>
    <dbReference type="NCBI Taxonomy" id="1714386"/>
    <lineage>
        <taxon>Eukaryota</taxon>
        <taxon>Sar</taxon>
        <taxon>Stramenopiles</taxon>
        <taxon>Ochrophyta</taxon>
        <taxon>Bolidophyceae</taxon>
        <taxon>Parmales</taxon>
        <taxon>Triparmaceae</taxon>
        <taxon>Triparma</taxon>
    </lineage>
</organism>
<feature type="transmembrane region" description="Helical" evidence="1">
    <location>
        <begin position="82"/>
        <end position="103"/>
    </location>
</feature>
<sequence length="273" mass="31222">MLMNMDKLQTATAKLRALLIKSGLTKDPYSLPTLSNPNEPTVRSCSRTASLPDFKTFSPSSPLPSLTQIHSTLTYPLKLPKLILLTYLLTLLSSYFLTTGLLFTRDYTYYINLSCTPDYCVHTTYEHVGYDYIVYPIWEERKVELERDSFDRVLNVRVRSGEIASVQGLKRRQLRKLGYSYAIVFNNKHGENESLLLSHANVGKRSVRERVANLNQRMRMKGDFRNEEGRAWCVKGLLKICAGVLMMAVVSLVGEWSLEGWRYRYGDAEGKKA</sequence>
<protein>
    <submittedName>
        <fullName evidence="2">Uncharacterized protein</fullName>
    </submittedName>
</protein>
<gene>
    <name evidence="2" type="ORF">TL16_g01419</name>
</gene>
<proteinExistence type="predicted"/>
<evidence type="ECO:0000313" key="2">
    <source>
        <dbReference type="EMBL" id="GMH53298.1"/>
    </source>
</evidence>
<keyword evidence="1" id="KW-0472">Membrane</keyword>